<keyword evidence="3" id="KW-0597">Phosphoprotein</keyword>
<dbReference type="Proteomes" id="UP001157114">
    <property type="component" value="Unassembled WGS sequence"/>
</dbReference>
<organism evidence="9 10">
    <name type="scientific">Paenibacillus glycanilyticus</name>
    <dbReference type="NCBI Taxonomy" id="126569"/>
    <lineage>
        <taxon>Bacteria</taxon>
        <taxon>Bacillati</taxon>
        <taxon>Bacillota</taxon>
        <taxon>Bacilli</taxon>
        <taxon>Bacillales</taxon>
        <taxon>Paenibacillaceae</taxon>
        <taxon>Paenibacillus</taxon>
    </lineage>
</organism>
<evidence type="ECO:0000256" key="2">
    <source>
        <dbReference type="ARBA" id="ARBA00022475"/>
    </source>
</evidence>
<name>A0ABQ6GEI4_9BACL</name>
<evidence type="ECO:0000313" key="10">
    <source>
        <dbReference type="Proteomes" id="UP001157114"/>
    </source>
</evidence>
<dbReference type="Pfam" id="PF00672">
    <property type="entry name" value="HAMP"/>
    <property type="match status" value="1"/>
</dbReference>
<protein>
    <recommendedName>
        <fullName evidence="8">HAMP domain-containing protein</fullName>
    </recommendedName>
</protein>
<dbReference type="InterPro" id="IPR003594">
    <property type="entry name" value="HATPase_dom"/>
</dbReference>
<evidence type="ECO:0000313" key="9">
    <source>
        <dbReference type="EMBL" id="GLX69391.1"/>
    </source>
</evidence>
<gene>
    <name evidence="9" type="ORF">MU1_37360</name>
</gene>
<comment type="subcellular location">
    <subcellularLocation>
        <location evidence="1">Cell membrane</location>
        <topology evidence="1">Multi-pass membrane protein</topology>
    </subcellularLocation>
</comment>
<sequence length="599" mass="68070">MRIPLSRWIIRFTRGMSLRGKILSLYVLILLLPTLLLGSGSAFLVARGFHNSYLSAVDETVLQTAQITDFSKRNYDLLAVRTATDGELIARLSRHYDDMAEVVDTVNYADRTFLLTGKYLPGILDFRIYHTNDTLVQDGQLLWRPESRIIAGQTESTWYRDTMAASEPLKWSNVPGSPDRVVITHKIVDRTGTPLGLVYILLDYDAVFGERVDRPFNDKGSLFIVDNDRSILASTDREQIGKKLAISEWQVELAEDNINDSAHWLDLTNSKELLLVKPLSSGWSVVSSTAMRQLSTQDRRILLLIAGITIFFLLLSISLMMTVVQNIVRRIRKLGNRMGDLSRGEFEAAIRYSEQDELGDLENRFNLMSERLGKLVEDITQAGLQEKEQAFRALQAQINPHFIYNSLGLLRWRAMDAKDQEQIQIIDALTTFYRLTLNNQISVIRIRDEVEHVKAYLEICQFRYPGKVRLEWDIDESALDLYTIKTVLQPVVENCYQHGAIVRKPDAFIRISIERRDDRVVMSVFDNGQGISGDTIRQLANGVYEGKGNGFGSTNIKERLAIYFGEDARYTIESALGAWTLVTIDFPACQAQPAIKKGR</sequence>
<dbReference type="Pfam" id="PF06580">
    <property type="entry name" value="His_kinase"/>
    <property type="match status" value="1"/>
</dbReference>
<dbReference type="SUPFAM" id="SSF158472">
    <property type="entry name" value="HAMP domain-like"/>
    <property type="match status" value="1"/>
</dbReference>
<proteinExistence type="predicted"/>
<keyword evidence="7" id="KW-1133">Transmembrane helix</keyword>
<dbReference type="CDD" id="cd06225">
    <property type="entry name" value="HAMP"/>
    <property type="match status" value="1"/>
</dbReference>
<comment type="caution">
    <text evidence="9">The sequence shown here is derived from an EMBL/GenBank/DDBJ whole genome shotgun (WGS) entry which is preliminary data.</text>
</comment>
<evidence type="ECO:0000256" key="3">
    <source>
        <dbReference type="ARBA" id="ARBA00022553"/>
    </source>
</evidence>
<dbReference type="SUPFAM" id="SSF55874">
    <property type="entry name" value="ATPase domain of HSP90 chaperone/DNA topoisomerase II/histidine kinase"/>
    <property type="match status" value="1"/>
</dbReference>
<dbReference type="InterPro" id="IPR010559">
    <property type="entry name" value="Sig_transdc_His_kin_internal"/>
</dbReference>
<feature type="domain" description="HAMP" evidence="8">
    <location>
        <begin position="325"/>
        <end position="377"/>
    </location>
</feature>
<evidence type="ECO:0000256" key="6">
    <source>
        <dbReference type="ARBA" id="ARBA00023136"/>
    </source>
</evidence>
<reference evidence="9 10" key="1">
    <citation type="submission" date="2023-03" db="EMBL/GenBank/DDBJ databases">
        <title>Draft genome sequence of the bacteria which degrade cell wall of Tricholomamatutake.</title>
        <authorList>
            <person name="Konishi Y."/>
            <person name="Fukuta Y."/>
            <person name="Shirasaka N."/>
        </authorList>
    </citation>
    <scope>NUCLEOTIDE SEQUENCE [LARGE SCALE GENOMIC DNA]</scope>
    <source>
        <strain evidence="10">mu1</strain>
    </source>
</reference>
<keyword evidence="5" id="KW-0418">Kinase</keyword>
<feature type="transmembrane region" description="Helical" evidence="7">
    <location>
        <begin position="301"/>
        <end position="328"/>
    </location>
</feature>
<keyword evidence="6 7" id="KW-0472">Membrane</keyword>
<evidence type="ECO:0000259" key="8">
    <source>
        <dbReference type="PROSITE" id="PS50885"/>
    </source>
</evidence>
<dbReference type="EMBL" id="BSSQ01000014">
    <property type="protein sequence ID" value="GLX69391.1"/>
    <property type="molecule type" value="Genomic_DNA"/>
</dbReference>
<dbReference type="SMART" id="SM00304">
    <property type="entry name" value="HAMP"/>
    <property type="match status" value="1"/>
</dbReference>
<accession>A0ABQ6GEI4</accession>
<evidence type="ECO:0000256" key="4">
    <source>
        <dbReference type="ARBA" id="ARBA00022679"/>
    </source>
</evidence>
<evidence type="ECO:0000256" key="1">
    <source>
        <dbReference type="ARBA" id="ARBA00004651"/>
    </source>
</evidence>
<dbReference type="PANTHER" id="PTHR34220">
    <property type="entry name" value="SENSOR HISTIDINE KINASE YPDA"/>
    <property type="match status" value="1"/>
</dbReference>
<dbReference type="Pfam" id="PF02518">
    <property type="entry name" value="HATPase_c"/>
    <property type="match status" value="1"/>
</dbReference>
<dbReference type="InterPro" id="IPR036890">
    <property type="entry name" value="HATPase_C_sf"/>
</dbReference>
<dbReference type="Gene3D" id="1.10.8.500">
    <property type="entry name" value="HAMP domain in histidine kinase"/>
    <property type="match status" value="1"/>
</dbReference>
<dbReference type="Gene3D" id="3.30.565.10">
    <property type="entry name" value="Histidine kinase-like ATPase, C-terminal domain"/>
    <property type="match status" value="1"/>
</dbReference>
<dbReference type="Gene3D" id="3.30.450.20">
    <property type="entry name" value="PAS domain"/>
    <property type="match status" value="1"/>
</dbReference>
<keyword evidence="10" id="KW-1185">Reference proteome</keyword>
<evidence type="ECO:0000256" key="5">
    <source>
        <dbReference type="ARBA" id="ARBA00022777"/>
    </source>
</evidence>
<keyword evidence="7" id="KW-0812">Transmembrane</keyword>
<dbReference type="PROSITE" id="PS50885">
    <property type="entry name" value="HAMP"/>
    <property type="match status" value="1"/>
</dbReference>
<evidence type="ECO:0000256" key="7">
    <source>
        <dbReference type="SAM" id="Phobius"/>
    </source>
</evidence>
<dbReference type="InterPro" id="IPR050640">
    <property type="entry name" value="Bact_2-comp_sensor_kinase"/>
</dbReference>
<keyword evidence="4" id="KW-0808">Transferase</keyword>
<dbReference type="PANTHER" id="PTHR34220:SF7">
    <property type="entry name" value="SENSOR HISTIDINE KINASE YPDA"/>
    <property type="match status" value="1"/>
</dbReference>
<dbReference type="InterPro" id="IPR003660">
    <property type="entry name" value="HAMP_dom"/>
</dbReference>
<keyword evidence="2" id="KW-1003">Cell membrane</keyword>